<dbReference type="InterPro" id="IPR012336">
    <property type="entry name" value="Thioredoxin-like_fold"/>
</dbReference>
<keyword evidence="7" id="KW-0413">Isomerase</keyword>
<comment type="caution">
    <text evidence="7">The sequence shown here is derived from an EMBL/GenBank/DDBJ whole genome shotgun (WGS) entry which is preliminary data.</text>
</comment>
<keyword evidence="5" id="KW-0732">Signal</keyword>
<dbReference type="Pfam" id="PF13905">
    <property type="entry name" value="Thioredoxin_8"/>
    <property type="match status" value="1"/>
</dbReference>
<dbReference type="Proteomes" id="UP000295620">
    <property type="component" value="Unassembled WGS sequence"/>
</dbReference>
<dbReference type="InterPro" id="IPR036249">
    <property type="entry name" value="Thioredoxin-like_sf"/>
</dbReference>
<dbReference type="InterPro" id="IPR025380">
    <property type="entry name" value="DUF4369"/>
</dbReference>
<evidence type="ECO:0000256" key="2">
    <source>
        <dbReference type="ARBA" id="ARBA00022748"/>
    </source>
</evidence>
<evidence type="ECO:0000256" key="3">
    <source>
        <dbReference type="ARBA" id="ARBA00023157"/>
    </source>
</evidence>
<dbReference type="EMBL" id="SNYC01000004">
    <property type="protein sequence ID" value="TDQ09708.1"/>
    <property type="molecule type" value="Genomic_DNA"/>
</dbReference>
<feature type="chain" id="PRO_5020377876" evidence="5">
    <location>
        <begin position="20"/>
        <end position="373"/>
    </location>
</feature>
<dbReference type="AlphaFoldDB" id="A0A4R6SV39"/>
<dbReference type="CDD" id="cd02966">
    <property type="entry name" value="TlpA_like_family"/>
    <property type="match status" value="1"/>
</dbReference>
<dbReference type="GO" id="GO:0017004">
    <property type="term" value="P:cytochrome complex assembly"/>
    <property type="evidence" value="ECO:0007669"/>
    <property type="project" value="UniProtKB-KW"/>
</dbReference>
<keyword evidence="2" id="KW-0201">Cytochrome c-type biogenesis</keyword>
<dbReference type="SUPFAM" id="SSF52833">
    <property type="entry name" value="Thioredoxin-like"/>
    <property type="match status" value="1"/>
</dbReference>
<dbReference type="GO" id="GO:0030313">
    <property type="term" value="C:cell envelope"/>
    <property type="evidence" value="ECO:0007669"/>
    <property type="project" value="UniProtKB-SubCell"/>
</dbReference>
<evidence type="ECO:0000256" key="1">
    <source>
        <dbReference type="ARBA" id="ARBA00004196"/>
    </source>
</evidence>
<organism evidence="7 8">
    <name type="scientific">Pedobacter metabolipauper</name>
    <dbReference type="NCBI Taxonomy" id="425513"/>
    <lineage>
        <taxon>Bacteria</taxon>
        <taxon>Pseudomonadati</taxon>
        <taxon>Bacteroidota</taxon>
        <taxon>Sphingobacteriia</taxon>
        <taxon>Sphingobacteriales</taxon>
        <taxon>Sphingobacteriaceae</taxon>
        <taxon>Pedobacter</taxon>
    </lineage>
</organism>
<evidence type="ECO:0000313" key="7">
    <source>
        <dbReference type="EMBL" id="TDQ09708.1"/>
    </source>
</evidence>
<accession>A0A4R6SV39</accession>
<dbReference type="InterPro" id="IPR050553">
    <property type="entry name" value="Thioredoxin_ResA/DsbE_sf"/>
</dbReference>
<dbReference type="Pfam" id="PF14289">
    <property type="entry name" value="DUF4369"/>
    <property type="match status" value="1"/>
</dbReference>
<protein>
    <submittedName>
        <fullName evidence="7">Thiol-disulfide isomerase/thioredoxin</fullName>
    </submittedName>
</protein>
<reference evidence="7 8" key="1">
    <citation type="submission" date="2019-03" db="EMBL/GenBank/DDBJ databases">
        <title>Genomic Encyclopedia of Archaeal and Bacterial Type Strains, Phase II (KMG-II): from individual species to whole genera.</title>
        <authorList>
            <person name="Goeker M."/>
        </authorList>
    </citation>
    <scope>NUCLEOTIDE SEQUENCE [LARGE SCALE GENOMIC DNA]</scope>
    <source>
        <strain evidence="7 8">DSM 19035</strain>
    </source>
</reference>
<keyword evidence="8" id="KW-1185">Reference proteome</keyword>
<dbReference type="PANTHER" id="PTHR42852:SF6">
    <property type="entry name" value="THIOL:DISULFIDE INTERCHANGE PROTEIN DSBE"/>
    <property type="match status" value="1"/>
</dbReference>
<name>A0A4R6SV39_9SPHI</name>
<dbReference type="OrthoDB" id="979391at2"/>
<sequence length="373" mass="42053">MKKTGLFIFLLAFSQAVLAQQYEIKATITGFSNGTKFYLEDTDVSTNIDSAIIQDNKFVMKGKLNPAPQSLWLHTTFNKKFYYVTLLIGNDKVTITGNSKDMPFDLTITGSKPQNDRNALNLLIKEGYKKRNQLVNEYFALTGDSAEIKGKAIWKVIGKLDSADDQIKKSYITKNLNSYESLSQLFYLKGKFKKDTLQRMYDSLKPEFKASTFAQRIGNYLKIGEILKEKDQMADFEAQDKDGKLHRLSDIKGKYILLDFSATYCGPCIESIGDLEKVSTKYADQLEVVTFSGDGGKETWLKGVNRDKPGWLSLWDGKGNYGETIQKYGVSGYPTFILINPQGIIVSKWSGFGKEKDKKGSLETKVDDLMAKK</sequence>
<keyword evidence="4" id="KW-0676">Redox-active center</keyword>
<dbReference type="InterPro" id="IPR013766">
    <property type="entry name" value="Thioredoxin_domain"/>
</dbReference>
<feature type="signal peptide" evidence="5">
    <location>
        <begin position="1"/>
        <end position="19"/>
    </location>
</feature>
<dbReference type="Gene3D" id="3.40.30.10">
    <property type="entry name" value="Glutaredoxin"/>
    <property type="match status" value="1"/>
</dbReference>
<feature type="domain" description="Thioredoxin" evidence="6">
    <location>
        <begin position="227"/>
        <end position="371"/>
    </location>
</feature>
<dbReference type="RefSeq" id="WP_133575771.1">
    <property type="nucleotide sequence ID" value="NZ_SNYC01000004.1"/>
</dbReference>
<evidence type="ECO:0000259" key="6">
    <source>
        <dbReference type="PROSITE" id="PS51352"/>
    </source>
</evidence>
<evidence type="ECO:0000256" key="5">
    <source>
        <dbReference type="SAM" id="SignalP"/>
    </source>
</evidence>
<gene>
    <name evidence="7" type="ORF">ATK78_1866</name>
</gene>
<comment type="subcellular location">
    <subcellularLocation>
        <location evidence="1">Cell envelope</location>
    </subcellularLocation>
</comment>
<proteinExistence type="predicted"/>
<dbReference type="GO" id="GO:0016853">
    <property type="term" value="F:isomerase activity"/>
    <property type="evidence" value="ECO:0007669"/>
    <property type="project" value="UniProtKB-KW"/>
</dbReference>
<dbReference type="PANTHER" id="PTHR42852">
    <property type="entry name" value="THIOL:DISULFIDE INTERCHANGE PROTEIN DSBE"/>
    <property type="match status" value="1"/>
</dbReference>
<dbReference type="PROSITE" id="PS51352">
    <property type="entry name" value="THIOREDOXIN_2"/>
    <property type="match status" value="1"/>
</dbReference>
<evidence type="ECO:0000256" key="4">
    <source>
        <dbReference type="ARBA" id="ARBA00023284"/>
    </source>
</evidence>
<evidence type="ECO:0000313" key="8">
    <source>
        <dbReference type="Proteomes" id="UP000295620"/>
    </source>
</evidence>
<keyword evidence="3" id="KW-1015">Disulfide bond</keyword>